<evidence type="ECO:0000259" key="18">
    <source>
        <dbReference type="Pfam" id="PF00662"/>
    </source>
</evidence>
<reference evidence="20" key="1">
    <citation type="journal article" date="2014" name="Mol. Biol. Rep.">
        <title>A description of the complete mitochondrial genomes of Amphiporus formidabilis, Prosadenoporus spectaculum and Nipponnemertes punctatula (Nemertea: Hoplonemertea: Monostilifera).</title>
        <authorList>
            <person name="Sun W.Y."/>
            <person name="Sun S.C."/>
        </authorList>
    </citation>
    <scope>NUCLEOTIDE SEQUENCE</scope>
</reference>
<dbReference type="AlphaFoldDB" id="X2C9V0"/>
<feature type="transmembrane region" description="Helical" evidence="16">
    <location>
        <begin position="558"/>
        <end position="575"/>
    </location>
</feature>
<feature type="transmembrane region" description="Helical" evidence="16">
    <location>
        <begin position="460"/>
        <end position="478"/>
    </location>
</feature>
<evidence type="ECO:0000256" key="1">
    <source>
        <dbReference type="ARBA" id="ARBA00004448"/>
    </source>
</evidence>
<dbReference type="Pfam" id="PF00361">
    <property type="entry name" value="Proton_antipo_M"/>
    <property type="match status" value="1"/>
</dbReference>
<feature type="transmembrane region" description="Helical" evidence="16">
    <location>
        <begin position="272"/>
        <end position="293"/>
    </location>
</feature>
<dbReference type="InterPro" id="IPR003945">
    <property type="entry name" value="NU5C-like"/>
</dbReference>
<evidence type="ECO:0000256" key="14">
    <source>
        <dbReference type="ARBA" id="ARBA00023136"/>
    </source>
</evidence>
<feature type="transmembrane region" description="Helical" evidence="16">
    <location>
        <begin position="178"/>
        <end position="194"/>
    </location>
</feature>
<feature type="domain" description="NADH dehydrogenase subunit 5 C-terminal" evidence="19">
    <location>
        <begin position="394"/>
        <end position="575"/>
    </location>
</feature>
<keyword evidence="10 16" id="KW-1133">Transmembrane helix</keyword>
<keyword evidence="4 16" id="KW-0813">Transport</keyword>
<evidence type="ECO:0000256" key="13">
    <source>
        <dbReference type="ARBA" id="ARBA00023128"/>
    </source>
</evidence>
<name>X2C9V0_9BILA</name>
<keyword evidence="5" id="KW-0679">Respiratory chain</keyword>
<feature type="transmembrane region" description="Helical" evidence="16">
    <location>
        <begin position="422"/>
        <end position="448"/>
    </location>
</feature>
<proteinExistence type="inferred from homology"/>
<keyword evidence="13 16" id="KW-0496">Mitochondrion</keyword>
<evidence type="ECO:0000256" key="15">
    <source>
        <dbReference type="ARBA" id="ARBA00049551"/>
    </source>
</evidence>
<evidence type="ECO:0000259" key="17">
    <source>
        <dbReference type="Pfam" id="PF00361"/>
    </source>
</evidence>
<comment type="catalytic activity">
    <reaction evidence="15 16">
        <text>a ubiquinone + NADH + 5 H(+)(in) = a ubiquinol + NAD(+) + 4 H(+)(out)</text>
        <dbReference type="Rhea" id="RHEA:29091"/>
        <dbReference type="Rhea" id="RHEA-COMP:9565"/>
        <dbReference type="Rhea" id="RHEA-COMP:9566"/>
        <dbReference type="ChEBI" id="CHEBI:15378"/>
        <dbReference type="ChEBI" id="CHEBI:16389"/>
        <dbReference type="ChEBI" id="CHEBI:17976"/>
        <dbReference type="ChEBI" id="CHEBI:57540"/>
        <dbReference type="ChEBI" id="CHEBI:57945"/>
        <dbReference type="EC" id="7.1.1.2"/>
    </reaction>
</comment>
<dbReference type="GO" id="GO:0008137">
    <property type="term" value="F:NADH dehydrogenase (ubiquinone) activity"/>
    <property type="evidence" value="ECO:0007669"/>
    <property type="project" value="UniProtKB-EC"/>
</dbReference>
<dbReference type="InterPro" id="IPR010934">
    <property type="entry name" value="NADH_DH_su5_C"/>
</dbReference>
<feature type="transmembrane region" description="Helical" evidence="16">
    <location>
        <begin position="305"/>
        <end position="323"/>
    </location>
</feature>
<evidence type="ECO:0000256" key="3">
    <source>
        <dbReference type="ARBA" id="ARBA00021096"/>
    </source>
</evidence>
<feature type="transmembrane region" description="Helical" evidence="16">
    <location>
        <begin position="490"/>
        <end position="508"/>
    </location>
</feature>
<keyword evidence="6 16" id="KW-0812">Transmembrane</keyword>
<gene>
    <name evidence="20" type="primary">nad5</name>
</gene>
<feature type="transmembrane region" description="Helical" evidence="16">
    <location>
        <begin position="378"/>
        <end position="402"/>
    </location>
</feature>
<dbReference type="EMBL" id="KC710980">
    <property type="protein sequence ID" value="AGL46766.1"/>
    <property type="molecule type" value="Genomic_DNA"/>
</dbReference>
<dbReference type="GO" id="GO:0005743">
    <property type="term" value="C:mitochondrial inner membrane"/>
    <property type="evidence" value="ECO:0007669"/>
    <property type="project" value="UniProtKB-SubCell"/>
</dbReference>
<evidence type="ECO:0000256" key="6">
    <source>
        <dbReference type="ARBA" id="ARBA00022692"/>
    </source>
</evidence>
<dbReference type="InterPro" id="IPR001516">
    <property type="entry name" value="Proton_antipo_N"/>
</dbReference>
<evidence type="ECO:0000259" key="19">
    <source>
        <dbReference type="Pfam" id="PF06455"/>
    </source>
</evidence>
<dbReference type="GO" id="GO:0042773">
    <property type="term" value="P:ATP synthesis coupled electron transport"/>
    <property type="evidence" value="ECO:0007669"/>
    <property type="project" value="InterPro"/>
</dbReference>
<dbReference type="Pfam" id="PF06455">
    <property type="entry name" value="NADH5_C"/>
    <property type="match status" value="1"/>
</dbReference>
<dbReference type="GO" id="GO:0003954">
    <property type="term" value="F:NADH dehydrogenase activity"/>
    <property type="evidence" value="ECO:0007669"/>
    <property type="project" value="TreeGrafter"/>
</dbReference>
<keyword evidence="11 16" id="KW-0520">NAD</keyword>
<evidence type="ECO:0000256" key="8">
    <source>
        <dbReference type="ARBA" id="ARBA00022967"/>
    </source>
</evidence>
<dbReference type="InterPro" id="IPR001750">
    <property type="entry name" value="ND/Mrp_TM"/>
</dbReference>
<evidence type="ECO:0000256" key="5">
    <source>
        <dbReference type="ARBA" id="ARBA00022660"/>
    </source>
</evidence>
<evidence type="ECO:0000256" key="10">
    <source>
        <dbReference type="ARBA" id="ARBA00022989"/>
    </source>
</evidence>
<feature type="transmembrane region" description="Helical" evidence="16">
    <location>
        <begin position="214"/>
        <end position="233"/>
    </location>
</feature>
<geneLocation type="mitochondrion" evidence="20"/>
<evidence type="ECO:0000256" key="11">
    <source>
        <dbReference type="ARBA" id="ARBA00023027"/>
    </source>
</evidence>
<accession>X2C9V0</accession>
<feature type="transmembrane region" description="Helical" evidence="16">
    <location>
        <begin position="117"/>
        <end position="134"/>
    </location>
</feature>
<evidence type="ECO:0000256" key="16">
    <source>
        <dbReference type="RuleBase" id="RU003404"/>
    </source>
</evidence>
<comment type="function">
    <text evidence="16">Core subunit of the mitochondrial membrane respiratory chain NADH dehydrogenase (Complex I) which catalyzes electron transfer from NADH through the respiratory chain, using ubiquinone as an electron acceptor. Essential for the catalytic activity and assembly of complex I.</text>
</comment>
<keyword evidence="8" id="KW-1278">Translocase</keyword>
<sequence>MMTFFSLSISLFVSFILFFLFNCFSWLFFFFFFFGKSVLMDWVFFSMVGVELKVSIILDWVSVSFFCVVVLISLSVIWFSFYYMGGDPFVFRFTWLVVLFVLSMLFLIYIPNLIALLLGWDGLGLVSFCLVIYYQNYKSLVSGMLTVMVNRLGDVMLLLSIGWLVGQASWSYFFLEEFCYFLSVMICLVIAGMTKSAQFPFCSWLPAAMAAPTPVSALVHSSTLVTAGVYLIIRFWDFISFCGSLVFFLQVVSLITMLLAGVSALFETDMKKIIALSTLSQLSIMLFSVSLGLKNFGLCHLYTHALFKALLFLCAGCLIHSFFHVQDLRYLGFCWLKVPCVMVFLNVANLALCGFPFLGGFYSKDLILEFSLFSSYDVLSLGVLFVSTFLTVAYSLRFSLYSMFGGMKGTVLESSGDEYSSIIFPMVFLGLGAVVGGSFFFHYIFCFWKSFFFVSEFDKFFLIFVLWLGGVVGSYVYFSEWDVKVLEEVVLYFNFFCCSMWFLQNLSTQMMLKLPFFYSFEALYRVDRGFIEFFGGQGVLSSVNFLSEEVNVVGTKSVMIGLSFFFFFFLILFCVI</sequence>
<dbReference type="PANTHER" id="PTHR42829:SF2">
    <property type="entry name" value="NADH-UBIQUINONE OXIDOREDUCTASE CHAIN 5"/>
    <property type="match status" value="1"/>
</dbReference>
<feature type="transmembrane region" description="Helical" evidence="16">
    <location>
        <begin position="56"/>
        <end position="83"/>
    </location>
</feature>
<dbReference type="PANTHER" id="PTHR42829">
    <property type="entry name" value="NADH-UBIQUINONE OXIDOREDUCTASE CHAIN 5"/>
    <property type="match status" value="1"/>
</dbReference>
<evidence type="ECO:0000256" key="2">
    <source>
        <dbReference type="ARBA" id="ARBA00012944"/>
    </source>
</evidence>
<dbReference type="Pfam" id="PF00662">
    <property type="entry name" value="Proton_antipo_N"/>
    <property type="match status" value="1"/>
</dbReference>
<keyword evidence="7" id="KW-0999">Mitochondrion inner membrane</keyword>
<feature type="transmembrane region" description="Helical" evidence="16">
    <location>
        <begin position="89"/>
        <end position="110"/>
    </location>
</feature>
<dbReference type="EC" id="7.1.1.2" evidence="2 16"/>
<keyword evidence="9" id="KW-0249">Electron transport</keyword>
<evidence type="ECO:0000313" key="20">
    <source>
        <dbReference type="EMBL" id="AGL46766.1"/>
    </source>
</evidence>
<comment type="subcellular location">
    <subcellularLocation>
        <location evidence="1">Mitochondrion inner membrane</location>
        <topology evidence="1">Multi-pass membrane protein</topology>
    </subcellularLocation>
</comment>
<protein>
    <recommendedName>
        <fullName evidence="3 16">NADH-ubiquinone oxidoreductase chain 5</fullName>
        <ecNumber evidence="2 16">7.1.1.2</ecNumber>
    </recommendedName>
</protein>
<comment type="similarity">
    <text evidence="16">Belongs to the complex I subunit 5 family.</text>
</comment>
<dbReference type="GO" id="GO:0015990">
    <property type="term" value="P:electron transport coupled proton transport"/>
    <property type="evidence" value="ECO:0007669"/>
    <property type="project" value="TreeGrafter"/>
</dbReference>
<keyword evidence="14 16" id="KW-0472">Membrane</keyword>
<evidence type="ECO:0000256" key="7">
    <source>
        <dbReference type="ARBA" id="ARBA00022792"/>
    </source>
</evidence>
<feature type="domain" description="NADH:quinone oxidoreductase/Mrp antiporter transmembrane" evidence="17">
    <location>
        <begin position="112"/>
        <end position="389"/>
    </location>
</feature>
<feature type="domain" description="NADH-Ubiquinone oxidoreductase (complex I) chain 5 N-terminal" evidence="18">
    <location>
        <begin position="45"/>
        <end position="93"/>
    </location>
</feature>
<feature type="transmembrane region" description="Helical" evidence="16">
    <location>
        <begin position="12"/>
        <end position="35"/>
    </location>
</feature>
<keyword evidence="12 16" id="KW-0830">Ubiquinone</keyword>
<evidence type="ECO:0000256" key="4">
    <source>
        <dbReference type="ARBA" id="ARBA00022448"/>
    </source>
</evidence>
<evidence type="ECO:0000256" key="12">
    <source>
        <dbReference type="ARBA" id="ARBA00023075"/>
    </source>
</evidence>
<feature type="transmembrane region" description="Helical" evidence="16">
    <location>
        <begin position="335"/>
        <end position="358"/>
    </location>
</feature>
<organism evidence="20">
    <name type="scientific">Nipponnemertes punctatula</name>
    <dbReference type="NCBI Taxonomy" id="1332184"/>
    <lineage>
        <taxon>Eukaryota</taxon>
        <taxon>Metazoa</taxon>
        <taxon>Spiralia</taxon>
        <taxon>Lophotrochozoa</taxon>
        <taxon>Nemertea</taxon>
        <taxon>Enopla</taxon>
        <taxon>Hoplonemertea</taxon>
        <taxon>Monostilifera</taxon>
        <taxon>Cratenemertea</taxon>
        <taxon>Cratenemertidae</taxon>
        <taxon>Nipponnemertes</taxon>
    </lineage>
</organism>
<feature type="transmembrane region" description="Helical" evidence="16">
    <location>
        <begin position="140"/>
        <end position="166"/>
    </location>
</feature>
<dbReference type="PRINTS" id="PR01434">
    <property type="entry name" value="NADHDHGNASE5"/>
</dbReference>
<feature type="transmembrane region" description="Helical" evidence="16">
    <location>
        <begin position="245"/>
        <end position="266"/>
    </location>
</feature>
<evidence type="ECO:0000256" key="9">
    <source>
        <dbReference type="ARBA" id="ARBA00022982"/>
    </source>
</evidence>